<sequence>MVVLDDVIDADQIDDMGVRHFGPGSKIIVISRDKQVLKNGRADRIHEMEKLNKNDSCKLFSSFAFKLLNPPNDFRDRSSKFVEYAGGSPLLLKFWVRNYIQNLDKSGKVRRLKVLSELPPNLKNLNANDSTSLEEVSFTERIFVLSMAKEQRNGHLDMIGTDCCFPGNKISENRFEYRSMNSSLGLKISPSWGSVSRFLVFACCLVVKFSFFRISNDLEFICEYILEATGGGSEKFRSKFVFGSAHHIGIGALIVMCSFYVESLVPIFTPPRSVSAAEVDASLANQFQRDMQLQHDAPLQTFIVEQTKEAFDVTRNIIELLSTWAIHNSDCRRSSTEAALNLALGAAYYLTSPSLHYLWE</sequence>
<dbReference type="Proteomes" id="UP000436088">
    <property type="component" value="Unassembled WGS sequence"/>
</dbReference>
<protein>
    <submittedName>
        <fullName evidence="2">Leucine-rich repeat-containing protein</fullName>
    </submittedName>
</protein>
<dbReference type="InterPro" id="IPR027417">
    <property type="entry name" value="P-loop_NTPase"/>
</dbReference>
<accession>A0A6A2YAS6</accession>
<dbReference type="GO" id="GO:0006952">
    <property type="term" value="P:defense response"/>
    <property type="evidence" value="ECO:0007669"/>
    <property type="project" value="InterPro"/>
</dbReference>
<dbReference type="InterPro" id="IPR002182">
    <property type="entry name" value="NB-ARC"/>
</dbReference>
<dbReference type="SUPFAM" id="SSF52540">
    <property type="entry name" value="P-loop containing nucleoside triphosphate hydrolases"/>
    <property type="match status" value="1"/>
</dbReference>
<dbReference type="AlphaFoldDB" id="A0A6A2YAS6"/>
<dbReference type="PANTHER" id="PTHR11017:SF479">
    <property type="entry name" value="DISEASE RESISTANCE PROTEIN (TIR-NBS-LRR CLASS) FAMILY"/>
    <property type="match status" value="1"/>
</dbReference>
<dbReference type="EMBL" id="VEPZ02001530">
    <property type="protein sequence ID" value="KAE8669277.1"/>
    <property type="molecule type" value="Genomic_DNA"/>
</dbReference>
<dbReference type="PANTHER" id="PTHR11017">
    <property type="entry name" value="LEUCINE-RICH REPEAT-CONTAINING PROTEIN"/>
    <property type="match status" value="1"/>
</dbReference>
<name>A0A6A2YAS6_HIBSY</name>
<evidence type="ECO:0000259" key="1">
    <source>
        <dbReference type="Pfam" id="PF00931"/>
    </source>
</evidence>
<proteinExistence type="predicted"/>
<feature type="domain" description="NB-ARC" evidence="1">
    <location>
        <begin position="1"/>
        <end position="66"/>
    </location>
</feature>
<dbReference type="InterPro" id="IPR044974">
    <property type="entry name" value="Disease_R_plants"/>
</dbReference>
<dbReference type="Pfam" id="PF00931">
    <property type="entry name" value="NB-ARC"/>
    <property type="match status" value="1"/>
</dbReference>
<dbReference type="GO" id="GO:0043531">
    <property type="term" value="F:ADP binding"/>
    <property type="evidence" value="ECO:0007669"/>
    <property type="project" value="InterPro"/>
</dbReference>
<dbReference type="Gene3D" id="3.40.50.300">
    <property type="entry name" value="P-loop containing nucleotide triphosphate hydrolases"/>
    <property type="match status" value="1"/>
</dbReference>
<gene>
    <name evidence="2" type="ORF">F3Y22_tig00112249pilonHSYRG00162</name>
</gene>
<keyword evidence="3" id="KW-1185">Reference proteome</keyword>
<evidence type="ECO:0000313" key="2">
    <source>
        <dbReference type="EMBL" id="KAE8669277.1"/>
    </source>
</evidence>
<evidence type="ECO:0000313" key="3">
    <source>
        <dbReference type="Proteomes" id="UP000436088"/>
    </source>
</evidence>
<reference evidence="2" key="1">
    <citation type="submission" date="2019-09" db="EMBL/GenBank/DDBJ databases">
        <title>Draft genome information of white flower Hibiscus syriacus.</title>
        <authorList>
            <person name="Kim Y.-M."/>
        </authorList>
    </citation>
    <scope>NUCLEOTIDE SEQUENCE [LARGE SCALE GENOMIC DNA]</scope>
    <source>
        <strain evidence="2">YM2019G1</strain>
    </source>
</reference>
<organism evidence="2 3">
    <name type="scientific">Hibiscus syriacus</name>
    <name type="common">Rose of Sharon</name>
    <dbReference type="NCBI Taxonomy" id="106335"/>
    <lineage>
        <taxon>Eukaryota</taxon>
        <taxon>Viridiplantae</taxon>
        <taxon>Streptophyta</taxon>
        <taxon>Embryophyta</taxon>
        <taxon>Tracheophyta</taxon>
        <taxon>Spermatophyta</taxon>
        <taxon>Magnoliopsida</taxon>
        <taxon>eudicotyledons</taxon>
        <taxon>Gunneridae</taxon>
        <taxon>Pentapetalae</taxon>
        <taxon>rosids</taxon>
        <taxon>malvids</taxon>
        <taxon>Malvales</taxon>
        <taxon>Malvaceae</taxon>
        <taxon>Malvoideae</taxon>
        <taxon>Hibiscus</taxon>
    </lineage>
</organism>
<comment type="caution">
    <text evidence="2">The sequence shown here is derived from an EMBL/GenBank/DDBJ whole genome shotgun (WGS) entry which is preliminary data.</text>
</comment>